<protein>
    <submittedName>
        <fullName evidence="2">Uncharacterized protein</fullName>
    </submittedName>
</protein>
<feature type="region of interest" description="Disordered" evidence="1">
    <location>
        <begin position="1"/>
        <end position="28"/>
    </location>
</feature>
<dbReference type="Proteomes" id="UP000600918">
    <property type="component" value="Unassembled WGS sequence"/>
</dbReference>
<proteinExistence type="predicted"/>
<accession>A0A834P7H0</accession>
<evidence type="ECO:0000256" key="1">
    <source>
        <dbReference type="SAM" id="MobiDB-lite"/>
    </source>
</evidence>
<keyword evidence="3" id="KW-1185">Reference proteome</keyword>
<dbReference type="AlphaFoldDB" id="A0A834P7H0"/>
<evidence type="ECO:0000313" key="3">
    <source>
        <dbReference type="Proteomes" id="UP000600918"/>
    </source>
</evidence>
<evidence type="ECO:0000313" key="2">
    <source>
        <dbReference type="EMBL" id="KAF7431670.1"/>
    </source>
</evidence>
<name>A0A834P7H0_VESPE</name>
<gene>
    <name evidence="2" type="ORF">H0235_004594</name>
</gene>
<reference evidence="2" key="1">
    <citation type="journal article" date="2020" name="G3 (Bethesda)">
        <title>High-Quality Assemblies for Three Invasive Social Wasps from the &lt;i&gt;Vespula&lt;/i&gt; Genus.</title>
        <authorList>
            <person name="Harrop T.W.R."/>
            <person name="Guhlin J."/>
            <person name="McLaughlin G.M."/>
            <person name="Permina E."/>
            <person name="Stockwell P."/>
            <person name="Gilligan J."/>
            <person name="Le Lec M.F."/>
            <person name="Gruber M.A.M."/>
            <person name="Quinn O."/>
            <person name="Lovegrove M."/>
            <person name="Duncan E.J."/>
            <person name="Remnant E.J."/>
            <person name="Van Eeckhoven J."/>
            <person name="Graham B."/>
            <person name="Knapp R.A."/>
            <person name="Langford K.W."/>
            <person name="Kronenberg Z."/>
            <person name="Press M.O."/>
            <person name="Eacker S.M."/>
            <person name="Wilson-Rankin E.E."/>
            <person name="Purcell J."/>
            <person name="Lester P.J."/>
            <person name="Dearden P.K."/>
        </authorList>
    </citation>
    <scope>NUCLEOTIDE SEQUENCE</scope>
    <source>
        <strain evidence="2">Volc-1</strain>
    </source>
</reference>
<organism evidence="2 3">
    <name type="scientific">Vespula pensylvanica</name>
    <name type="common">Western yellow jacket</name>
    <name type="synonym">Wasp</name>
    <dbReference type="NCBI Taxonomy" id="30213"/>
    <lineage>
        <taxon>Eukaryota</taxon>
        <taxon>Metazoa</taxon>
        <taxon>Ecdysozoa</taxon>
        <taxon>Arthropoda</taxon>
        <taxon>Hexapoda</taxon>
        <taxon>Insecta</taxon>
        <taxon>Pterygota</taxon>
        <taxon>Neoptera</taxon>
        <taxon>Endopterygota</taxon>
        <taxon>Hymenoptera</taxon>
        <taxon>Apocrita</taxon>
        <taxon>Aculeata</taxon>
        <taxon>Vespoidea</taxon>
        <taxon>Vespidae</taxon>
        <taxon>Vespinae</taxon>
        <taxon>Vespula</taxon>
    </lineage>
</organism>
<sequence length="75" mass="8393">MKVSWSPPVQLIKPSRTKCDRGGGGGLEPSDSKLLPTLYALRADIFEKVSSQKLRIVRKEAEIHSRRNDEATFPV</sequence>
<comment type="caution">
    <text evidence="2">The sequence shown here is derived from an EMBL/GenBank/DDBJ whole genome shotgun (WGS) entry which is preliminary data.</text>
</comment>
<dbReference type="EMBL" id="JACSDY010000003">
    <property type="protein sequence ID" value="KAF7431670.1"/>
    <property type="molecule type" value="Genomic_DNA"/>
</dbReference>